<reference evidence="2" key="1">
    <citation type="submission" date="2023-02" db="EMBL/GenBank/DDBJ databases">
        <title>Identification and recombinant expression of a fungal hydrolase from Papiliotrema laurentii that hydrolyzes apple cutin and clears colloidal polyester polyurethane.</title>
        <authorList>
            <consortium name="DOE Joint Genome Institute"/>
            <person name="Roman V.A."/>
            <person name="Bojanowski C."/>
            <person name="Crable B.R."/>
            <person name="Wagner D.N."/>
            <person name="Hung C.S."/>
            <person name="Nadeau L.J."/>
            <person name="Schratz L."/>
            <person name="Haridas S."/>
            <person name="Pangilinan J."/>
            <person name="Lipzen A."/>
            <person name="Na H."/>
            <person name="Yan M."/>
            <person name="Ng V."/>
            <person name="Grigoriev I.V."/>
            <person name="Spatafora J.W."/>
            <person name="Barlow D."/>
            <person name="Biffinger J."/>
            <person name="Kelley-Loughnane N."/>
            <person name="Varaljay V.A."/>
            <person name="Crookes-Goodson W.J."/>
        </authorList>
    </citation>
    <scope>NUCLEOTIDE SEQUENCE</scope>
    <source>
        <strain evidence="2">5307AH</strain>
    </source>
</reference>
<evidence type="ECO:0000313" key="3">
    <source>
        <dbReference type="Proteomes" id="UP001182556"/>
    </source>
</evidence>
<feature type="compositionally biased region" description="Basic and acidic residues" evidence="1">
    <location>
        <begin position="10"/>
        <end position="24"/>
    </location>
</feature>
<organism evidence="2 3">
    <name type="scientific">Papiliotrema laurentii</name>
    <name type="common">Cryptococcus laurentii</name>
    <dbReference type="NCBI Taxonomy" id="5418"/>
    <lineage>
        <taxon>Eukaryota</taxon>
        <taxon>Fungi</taxon>
        <taxon>Dikarya</taxon>
        <taxon>Basidiomycota</taxon>
        <taxon>Agaricomycotina</taxon>
        <taxon>Tremellomycetes</taxon>
        <taxon>Tremellales</taxon>
        <taxon>Rhynchogastremaceae</taxon>
        <taxon>Papiliotrema</taxon>
    </lineage>
</organism>
<sequence length="215" mass="23175">MGRLVNQAQMKRDEQVEEVSRIDRQAQTEEECWELHELPVLDYEATTEQYGDHVNDRDDVTSTSSMEPTTPGDELGPDLFGDSAKDKGLPSFCGGPLEIDKRAKDSKERGDLAVEGGPRTTWSGDYIKDGCNGPHCPGNKGMTAGRAGRNLAEAPKLVSEGFLFDSDDPFPSSTSSLHLSALDRVSAKTLTAHSLALANAATLKAVVATHPLDMS</sequence>
<dbReference type="AlphaFoldDB" id="A0AAD9D223"/>
<feature type="region of interest" description="Disordered" evidence="1">
    <location>
        <begin position="46"/>
        <end position="119"/>
    </location>
</feature>
<accession>A0AAD9D223</accession>
<dbReference type="EMBL" id="JAODAN010000006">
    <property type="protein sequence ID" value="KAK1923466.1"/>
    <property type="molecule type" value="Genomic_DNA"/>
</dbReference>
<feature type="compositionally biased region" description="Basic and acidic residues" evidence="1">
    <location>
        <begin position="98"/>
        <end position="112"/>
    </location>
</feature>
<keyword evidence="3" id="KW-1185">Reference proteome</keyword>
<name>A0AAD9D223_PAPLA</name>
<protein>
    <submittedName>
        <fullName evidence="2">Uncharacterized protein</fullName>
    </submittedName>
</protein>
<evidence type="ECO:0000313" key="2">
    <source>
        <dbReference type="EMBL" id="KAK1923466.1"/>
    </source>
</evidence>
<feature type="region of interest" description="Disordered" evidence="1">
    <location>
        <begin position="1"/>
        <end position="24"/>
    </location>
</feature>
<gene>
    <name evidence="2" type="ORF">DB88DRAFT_299526</name>
</gene>
<evidence type="ECO:0000256" key="1">
    <source>
        <dbReference type="SAM" id="MobiDB-lite"/>
    </source>
</evidence>
<proteinExistence type="predicted"/>
<comment type="caution">
    <text evidence="2">The sequence shown here is derived from an EMBL/GenBank/DDBJ whole genome shotgun (WGS) entry which is preliminary data.</text>
</comment>
<feature type="compositionally biased region" description="Basic and acidic residues" evidence="1">
    <location>
        <begin position="50"/>
        <end position="60"/>
    </location>
</feature>
<dbReference type="Proteomes" id="UP001182556">
    <property type="component" value="Unassembled WGS sequence"/>
</dbReference>